<dbReference type="InterPro" id="IPR029026">
    <property type="entry name" value="tRNA_m1G_MTases_N"/>
</dbReference>
<keyword evidence="5" id="KW-0963">Cytoplasm</keyword>
<evidence type="ECO:0000256" key="2">
    <source>
        <dbReference type="ARBA" id="ARBA00022679"/>
    </source>
</evidence>
<protein>
    <recommendedName>
        <fullName evidence="5">Ribosomal RNA large subunit methyltransferase H</fullName>
        <ecNumber evidence="5">2.1.1.177</ecNumber>
    </recommendedName>
    <alternativeName>
        <fullName evidence="5">23S rRNA (pseudouridine1915-N3)-methyltransferase</fullName>
    </alternativeName>
    <alternativeName>
        <fullName evidence="5">23S rRNA m3Psi1915 methyltransferase</fullName>
    </alternativeName>
    <alternativeName>
        <fullName evidence="5">rRNA (pseudouridine-N3-)-methyltransferase RlmH</fullName>
    </alternativeName>
</protein>
<dbReference type="HAMAP" id="MF_00658">
    <property type="entry name" value="23SrRNA_methyltr_H"/>
    <property type="match status" value="1"/>
</dbReference>
<dbReference type="Gene3D" id="3.40.1280.10">
    <property type="match status" value="1"/>
</dbReference>
<comment type="similarity">
    <text evidence="4 5">Belongs to the RNA methyltransferase RlmH family.</text>
</comment>
<dbReference type="SUPFAM" id="SSF75217">
    <property type="entry name" value="alpha/beta knot"/>
    <property type="match status" value="1"/>
</dbReference>
<dbReference type="Pfam" id="PF02590">
    <property type="entry name" value="SPOUT_MTase"/>
    <property type="match status" value="1"/>
</dbReference>
<dbReference type="InterPro" id="IPR003742">
    <property type="entry name" value="RlmH-like"/>
</dbReference>
<evidence type="ECO:0000313" key="7">
    <source>
        <dbReference type="Proteomes" id="UP001144372"/>
    </source>
</evidence>
<dbReference type="PIRSF" id="PIRSF004505">
    <property type="entry name" value="MT_bac"/>
    <property type="match status" value="1"/>
</dbReference>
<name>A0A9W6CZM8_9BACT</name>
<dbReference type="InterPro" id="IPR029028">
    <property type="entry name" value="Alpha/beta_knot_MTases"/>
</dbReference>
<dbReference type="EC" id="2.1.1.177" evidence="5"/>
<sequence>MGCLRRSPLLYRIVLSIMQLHLVFVGKTNFQEMDKGIQRYLDRLRHYARIEIHLVKAEKISSKIPETLVCEREGERILNLLNAQDYLVVWDIGGKQLDSNGFARFLEKLQNGGVASVWMVIGGPVGVSPEVLKRADCVLSLSRMTFPHDMARLMIAEQLYRAFTIIKGGPYHK</sequence>
<evidence type="ECO:0000313" key="6">
    <source>
        <dbReference type="EMBL" id="GLI33105.1"/>
    </source>
</evidence>
<keyword evidence="5" id="KW-0698">rRNA processing</keyword>
<dbReference type="AlphaFoldDB" id="A0A9W6CZM8"/>
<comment type="caution">
    <text evidence="5">Lacks conserved residue(s) required for the propagation of feature annotation.</text>
</comment>
<feature type="binding site" evidence="5">
    <location>
        <begin position="141"/>
        <end position="146"/>
    </location>
    <ligand>
        <name>S-adenosyl-L-methionine</name>
        <dbReference type="ChEBI" id="CHEBI:59789"/>
    </ligand>
</feature>
<comment type="caution">
    <text evidence="6">The sequence shown here is derived from an EMBL/GenBank/DDBJ whole genome shotgun (WGS) entry which is preliminary data.</text>
</comment>
<feature type="binding site" evidence="5">
    <location>
        <position position="122"/>
    </location>
    <ligand>
        <name>S-adenosyl-L-methionine</name>
        <dbReference type="ChEBI" id="CHEBI:59789"/>
    </ligand>
</feature>
<comment type="subcellular location">
    <subcellularLocation>
        <location evidence="5">Cytoplasm</location>
    </subcellularLocation>
</comment>
<comment type="subunit">
    <text evidence="5">Homodimer.</text>
</comment>
<dbReference type="CDD" id="cd18081">
    <property type="entry name" value="RlmH-like"/>
    <property type="match status" value="1"/>
</dbReference>
<dbReference type="GO" id="GO:0070038">
    <property type="term" value="F:rRNA (pseudouridine-N3-)-methyltransferase activity"/>
    <property type="evidence" value="ECO:0007669"/>
    <property type="project" value="UniProtKB-UniRule"/>
</dbReference>
<evidence type="ECO:0000256" key="4">
    <source>
        <dbReference type="ARBA" id="ARBA00038303"/>
    </source>
</evidence>
<keyword evidence="2 5" id="KW-0808">Transferase</keyword>
<keyword evidence="7" id="KW-1185">Reference proteome</keyword>
<accession>A0A9W6CZM8</accession>
<keyword evidence="3 5" id="KW-0949">S-adenosyl-L-methionine</keyword>
<dbReference type="GO" id="GO:0005737">
    <property type="term" value="C:cytoplasm"/>
    <property type="evidence" value="ECO:0007669"/>
    <property type="project" value="UniProtKB-SubCell"/>
</dbReference>
<proteinExistence type="inferred from homology"/>
<dbReference type="Proteomes" id="UP001144372">
    <property type="component" value="Unassembled WGS sequence"/>
</dbReference>
<dbReference type="PANTHER" id="PTHR33603">
    <property type="entry name" value="METHYLTRANSFERASE"/>
    <property type="match status" value="1"/>
</dbReference>
<dbReference type="RefSeq" id="WP_309298871.1">
    <property type="nucleotide sequence ID" value="NZ_BSDR01000001.1"/>
</dbReference>
<dbReference type="EMBL" id="BSDR01000001">
    <property type="protein sequence ID" value="GLI33105.1"/>
    <property type="molecule type" value="Genomic_DNA"/>
</dbReference>
<dbReference type="PANTHER" id="PTHR33603:SF1">
    <property type="entry name" value="RIBOSOMAL RNA LARGE SUBUNIT METHYLTRANSFERASE H"/>
    <property type="match status" value="1"/>
</dbReference>
<gene>
    <name evidence="5" type="primary">rlmH</name>
    <name evidence="6" type="ORF">DAMNIGENAA_05380</name>
</gene>
<keyword evidence="1 5" id="KW-0489">Methyltransferase</keyword>
<evidence type="ECO:0000256" key="3">
    <source>
        <dbReference type="ARBA" id="ARBA00022691"/>
    </source>
</evidence>
<comment type="catalytic activity">
    <reaction evidence="5">
        <text>pseudouridine(1915) in 23S rRNA + S-adenosyl-L-methionine = N(3)-methylpseudouridine(1915) in 23S rRNA + S-adenosyl-L-homocysteine + H(+)</text>
        <dbReference type="Rhea" id="RHEA:42752"/>
        <dbReference type="Rhea" id="RHEA-COMP:10221"/>
        <dbReference type="Rhea" id="RHEA-COMP:10222"/>
        <dbReference type="ChEBI" id="CHEBI:15378"/>
        <dbReference type="ChEBI" id="CHEBI:57856"/>
        <dbReference type="ChEBI" id="CHEBI:59789"/>
        <dbReference type="ChEBI" id="CHEBI:65314"/>
        <dbReference type="ChEBI" id="CHEBI:74486"/>
        <dbReference type="EC" id="2.1.1.177"/>
    </reaction>
</comment>
<reference evidence="6" key="1">
    <citation type="submission" date="2022-12" db="EMBL/GenBank/DDBJ databases">
        <title>Reference genome sequencing for broad-spectrum identification of bacterial and archaeal isolates by mass spectrometry.</title>
        <authorList>
            <person name="Sekiguchi Y."/>
            <person name="Tourlousse D.M."/>
        </authorList>
    </citation>
    <scope>NUCLEOTIDE SEQUENCE</scope>
    <source>
        <strain evidence="6">ASRB1</strain>
    </source>
</reference>
<organism evidence="6 7">
    <name type="scientific">Desulforhabdus amnigena</name>
    <dbReference type="NCBI Taxonomy" id="40218"/>
    <lineage>
        <taxon>Bacteria</taxon>
        <taxon>Pseudomonadati</taxon>
        <taxon>Thermodesulfobacteriota</taxon>
        <taxon>Syntrophobacteria</taxon>
        <taxon>Syntrophobacterales</taxon>
        <taxon>Syntrophobacteraceae</taxon>
        <taxon>Desulforhabdus</taxon>
    </lineage>
</organism>
<comment type="function">
    <text evidence="5">Specifically methylates the pseudouridine at position 1915 (m3Psi1915) in 23S rRNA.</text>
</comment>
<evidence type="ECO:0000256" key="1">
    <source>
        <dbReference type="ARBA" id="ARBA00022603"/>
    </source>
</evidence>
<evidence type="ECO:0000256" key="5">
    <source>
        <dbReference type="HAMAP-Rule" id="MF_00658"/>
    </source>
</evidence>